<evidence type="ECO:0000256" key="6">
    <source>
        <dbReference type="ARBA" id="ARBA00022833"/>
    </source>
</evidence>
<dbReference type="PANTHER" id="PTHR46986">
    <property type="entry name" value="ENDORIBONUCLEASE YBEY, CHLOROPLASTIC"/>
    <property type="match status" value="1"/>
</dbReference>
<comment type="similarity">
    <text evidence="1 7">Belongs to the endoribonuclease YbeY family.</text>
</comment>
<keyword evidence="6 7" id="KW-0862">Zinc</keyword>
<accession>A0ABU7U4H1</accession>
<evidence type="ECO:0000313" key="10">
    <source>
        <dbReference type="Proteomes" id="UP001312908"/>
    </source>
</evidence>
<keyword evidence="3 7" id="KW-0479">Metal-binding</keyword>
<dbReference type="InterPro" id="IPR023091">
    <property type="entry name" value="MetalPrtase_cat_dom_sf_prd"/>
</dbReference>
<comment type="subcellular location">
    <subcellularLocation>
        <location evidence="7">Cytoplasm</location>
    </subcellularLocation>
</comment>
<dbReference type="EMBL" id="JAWJZY010000003">
    <property type="protein sequence ID" value="MEE8659143.1"/>
    <property type="molecule type" value="Genomic_DNA"/>
</dbReference>
<evidence type="ECO:0000256" key="4">
    <source>
        <dbReference type="ARBA" id="ARBA00022759"/>
    </source>
</evidence>
<dbReference type="EC" id="3.1.-.-" evidence="7"/>
<keyword evidence="2 7" id="KW-0540">Nuclease</keyword>
<reference evidence="9 10" key="1">
    <citation type="submission" date="2023-10" db="EMBL/GenBank/DDBJ databases">
        <title>Sorlinia euscelidii gen. nov., sp. nov., an acetic acid bacteria isolated from the gut of Euscelidius variegatus emitter.</title>
        <authorList>
            <person name="Michoud G."/>
            <person name="Marasco R."/>
            <person name="Seferji K."/>
            <person name="Gonella E."/>
            <person name="Garuglieri E."/>
            <person name="Alma A."/>
            <person name="Mapelli F."/>
            <person name="Borin S."/>
            <person name="Daffonchio D."/>
            <person name="Crotti E."/>
        </authorList>
    </citation>
    <scope>NUCLEOTIDE SEQUENCE [LARGE SCALE GENOMIC DNA]</scope>
    <source>
        <strain evidence="9 10">EV16P</strain>
    </source>
</reference>
<protein>
    <recommendedName>
        <fullName evidence="7">Endoribonuclease YbeY</fullName>
        <ecNumber evidence="7">3.1.-.-</ecNumber>
    </recommendedName>
</protein>
<keyword evidence="5 7" id="KW-0378">Hydrolase</keyword>
<evidence type="ECO:0000256" key="7">
    <source>
        <dbReference type="HAMAP-Rule" id="MF_00009"/>
    </source>
</evidence>
<evidence type="ECO:0000256" key="8">
    <source>
        <dbReference type="SAM" id="MobiDB-lite"/>
    </source>
</evidence>
<organism evidence="9 10">
    <name type="scientific">Sorlinia euscelidii</name>
    <dbReference type="NCBI Taxonomy" id="3081148"/>
    <lineage>
        <taxon>Bacteria</taxon>
        <taxon>Pseudomonadati</taxon>
        <taxon>Pseudomonadota</taxon>
        <taxon>Alphaproteobacteria</taxon>
        <taxon>Acetobacterales</taxon>
        <taxon>Acetobacteraceae</taxon>
        <taxon>Sorlinia</taxon>
    </lineage>
</organism>
<sequence>MEPPPSGQDNHHAPPPGQHHKNVPCDSDIIVQDRRWHAAVPRLEMQVRRAITLSAWMTHRPYHPTVLLTNDRAVKTLNALYRGRNKPTNVLTFEASGPFGDGDIALAFETIRREASSSDKSFTAHMLHLLVHGILHLAGHDHLYAGEARRMEQAEARILARLGVANPWRVSERGWR</sequence>
<name>A0ABU7U4H1_9PROT</name>
<feature type="region of interest" description="Disordered" evidence="8">
    <location>
        <begin position="1"/>
        <end position="24"/>
    </location>
</feature>
<feature type="binding site" evidence="7">
    <location>
        <position position="136"/>
    </location>
    <ligand>
        <name>Zn(2+)</name>
        <dbReference type="ChEBI" id="CHEBI:29105"/>
        <note>catalytic</note>
    </ligand>
</feature>
<dbReference type="PROSITE" id="PS01306">
    <property type="entry name" value="UPF0054"/>
    <property type="match status" value="1"/>
</dbReference>
<gene>
    <name evidence="7 9" type="primary">ybeY</name>
    <name evidence="9" type="ORF">DOFOFD_08970</name>
</gene>
<evidence type="ECO:0000256" key="1">
    <source>
        <dbReference type="ARBA" id="ARBA00010875"/>
    </source>
</evidence>
<dbReference type="RefSeq" id="WP_418115231.1">
    <property type="nucleotide sequence ID" value="NZ_JAWJZZ010000001.1"/>
</dbReference>
<comment type="function">
    <text evidence="7">Single strand-specific metallo-endoribonuclease involved in late-stage 70S ribosome quality control and in maturation of the 3' terminus of the 16S rRNA.</text>
</comment>
<keyword evidence="7" id="KW-0690">Ribosome biogenesis</keyword>
<evidence type="ECO:0000256" key="3">
    <source>
        <dbReference type="ARBA" id="ARBA00022723"/>
    </source>
</evidence>
<dbReference type="SUPFAM" id="SSF55486">
    <property type="entry name" value="Metalloproteases ('zincins'), catalytic domain"/>
    <property type="match status" value="1"/>
</dbReference>
<dbReference type="Gene3D" id="3.40.390.30">
    <property type="entry name" value="Metalloproteases ('zincins'), catalytic domain"/>
    <property type="match status" value="1"/>
</dbReference>
<evidence type="ECO:0000313" key="9">
    <source>
        <dbReference type="EMBL" id="MEE8659143.1"/>
    </source>
</evidence>
<keyword evidence="7" id="KW-0698">rRNA processing</keyword>
<dbReference type="HAMAP" id="MF_00009">
    <property type="entry name" value="Endoribonucl_YbeY"/>
    <property type="match status" value="1"/>
</dbReference>
<comment type="caution">
    <text evidence="9">The sequence shown here is derived from an EMBL/GenBank/DDBJ whole genome shotgun (WGS) entry which is preliminary data.</text>
</comment>
<comment type="cofactor">
    <cofactor evidence="7">
        <name>Zn(2+)</name>
        <dbReference type="ChEBI" id="CHEBI:29105"/>
    </cofactor>
    <text evidence="7">Binds 1 zinc ion.</text>
</comment>
<keyword evidence="10" id="KW-1185">Reference proteome</keyword>
<feature type="binding site" evidence="7">
    <location>
        <position position="142"/>
    </location>
    <ligand>
        <name>Zn(2+)</name>
        <dbReference type="ChEBI" id="CHEBI:29105"/>
        <note>catalytic</note>
    </ligand>
</feature>
<evidence type="ECO:0000256" key="2">
    <source>
        <dbReference type="ARBA" id="ARBA00022722"/>
    </source>
</evidence>
<dbReference type="InterPro" id="IPR020549">
    <property type="entry name" value="YbeY_CS"/>
</dbReference>
<proteinExistence type="inferred from homology"/>
<keyword evidence="7" id="KW-0963">Cytoplasm</keyword>
<dbReference type="Pfam" id="PF02130">
    <property type="entry name" value="YbeY"/>
    <property type="match status" value="1"/>
</dbReference>
<feature type="binding site" evidence="7">
    <location>
        <position position="132"/>
    </location>
    <ligand>
        <name>Zn(2+)</name>
        <dbReference type="ChEBI" id="CHEBI:29105"/>
        <note>catalytic</note>
    </ligand>
</feature>
<keyword evidence="4 7" id="KW-0255">Endonuclease</keyword>
<dbReference type="NCBIfam" id="TIGR00043">
    <property type="entry name" value="rRNA maturation RNase YbeY"/>
    <property type="match status" value="1"/>
</dbReference>
<dbReference type="PANTHER" id="PTHR46986:SF1">
    <property type="entry name" value="ENDORIBONUCLEASE YBEY, CHLOROPLASTIC"/>
    <property type="match status" value="1"/>
</dbReference>
<evidence type="ECO:0000256" key="5">
    <source>
        <dbReference type="ARBA" id="ARBA00022801"/>
    </source>
</evidence>
<dbReference type="InterPro" id="IPR002036">
    <property type="entry name" value="YbeY"/>
</dbReference>
<dbReference type="Proteomes" id="UP001312908">
    <property type="component" value="Unassembled WGS sequence"/>
</dbReference>